<accession>A0A5J4N4V3</accession>
<dbReference type="EMBL" id="QNGE01009813">
    <property type="protein sequence ID" value="KAA3670524.1"/>
    <property type="molecule type" value="Genomic_DNA"/>
</dbReference>
<gene>
    <name evidence="1" type="ORF">DEA37_0001170</name>
</gene>
<evidence type="ECO:0000313" key="2">
    <source>
        <dbReference type="Proteomes" id="UP000324629"/>
    </source>
</evidence>
<dbReference type="AlphaFoldDB" id="A0A5J4N4V3"/>
<sequence length="102" mass="11876">MLPLSAAAGWLLLEEQRFSYDCLELRITDMHRNTCSRTQTIRSYQLPYWLPQLTLNMPGKWKCGTHPVTCLPATTQQTWDYLLNVQLNDRGSRTMTVKWTAV</sequence>
<evidence type="ECO:0000313" key="1">
    <source>
        <dbReference type="EMBL" id="KAA3670524.1"/>
    </source>
</evidence>
<proteinExistence type="predicted"/>
<reference evidence="1 2" key="1">
    <citation type="journal article" date="2019" name="Gigascience">
        <title>Whole-genome sequence of the oriental lung fluke Paragonimus westermani.</title>
        <authorList>
            <person name="Oey H."/>
            <person name="Zakrzewski M."/>
            <person name="Narain K."/>
            <person name="Devi K.R."/>
            <person name="Agatsuma T."/>
            <person name="Nawaratna S."/>
            <person name="Gobert G.N."/>
            <person name="Jones M.K."/>
            <person name="Ragan M.A."/>
            <person name="McManus D.P."/>
            <person name="Krause L."/>
        </authorList>
    </citation>
    <scope>NUCLEOTIDE SEQUENCE [LARGE SCALE GENOMIC DNA]</scope>
    <source>
        <strain evidence="1 2">IND2009</strain>
    </source>
</reference>
<protein>
    <submittedName>
        <fullName evidence="1">Uncharacterized protein</fullName>
    </submittedName>
</protein>
<comment type="caution">
    <text evidence="1">The sequence shown here is derived from an EMBL/GenBank/DDBJ whole genome shotgun (WGS) entry which is preliminary data.</text>
</comment>
<dbReference type="Proteomes" id="UP000324629">
    <property type="component" value="Unassembled WGS sequence"/>
</dbReference>
<organism evidence="1 2">
    <name type="scientific">Paragonimus westermani</name>
    <dbReference type="NCBI Taxonomy" id="34504"/>
    <lineage>
        <taxon>Eukaryota</taxon>
        <taxon>Metazoa</taxon>
        <taxon>Spiralia</taxon>
        <taxon>Lophotrochozoa</taxon>
        <taxon>Platyhelminthes</taxon>
        <taxon>Trematoda</taxon>
        <taxon>Digenea</taxon>
        <taxon>Plagiorchiida</taxon>
        <taxon>Troglotremata</taxon>
        <taxon>Troglotrematidae</taxon>
        <taxon>Paragonimus</taxon>
    </lineage>
</organism>
<keyword evidence="2" id="KW-1185">Reference proteome</keyword>
<name>A0A5J4N4V3_9TREM</name>